<dbReference type="InterPro" id="IPR037523">
    <property type="entry name" value="VOC_core"/>
</dbReference>
<proteinExistence type="predicted"/>
<name>A0A9X1DAS2_9SPHN</name>
<sequence length="254" mass="27205">MRNKHGEFIWYELMTPDVPGAKAFYEAVVGWKISDESASPGMDYRMISAPDAMIGGVLPIDKDMADHGARPVWVGYIGVDDVDAAVAGIKERGGNVHMGPVDISAGRLAMATDPQGALFYVMRGAVDAVSTAFATGKDGHCEWNELSIPDQKAAHDFYEGLFGWTNPESMPMGAMGDYRFLYAGDIRIGATVEQKDRPAYWLHYFHVPSINASIDAVKAHGGSIMMGPHEVPGGGNIVIGTDPQGATFALSGPL</sequence>
<organism evidence="2 3">
    <name type="scientific">Sphingobium nicotianae</name>
    <dbReference type="NCBI Taxonomy" id="2782607"/>
    <lineage>
        <taxon>Bacteria</taxon>
        <taxon>Pseudomonadati</taxon>
        <taxon>Pseudomonadota</taxon>
        <taxon>Alphaproteobacteria</taxon>
        <taxon>Sphingomonadales</taxon>
        <taxon>Sphingomonadaceae</taxon>
        <taxon>Sphingobium</taxon>
    </lineage>
</organism>
<dbReference type="Pfam" id="PF00903">
    <property type="entry name" value="Glyoxalase"/>
    <property type="match status" value="2"/>
</dbReference>
<comment type="caution">
    <text evidence="2">The sequence shown here is derived from an EMBL/GenBank/DDBJ whole genome shotgun (WGS) entry which is preliminary data.</text>
</comment>
<protein>
    <submittedName>
        <fullName evidence="2">VOC family protein</fullName>
    </submittedName>
</protein>
<evidence type="ECO:0000259" key="1">
    <source>
        <dbReference type="PROSITE" id="PS51819"/>
    </source>
</evidence>
<dbReference type="CDD" id="cd07247">
    <property type="entry name" value="SgaA_N_like"/>
    <property type="match status" value="2"/>
</dbReference>
<dbReference type="EMBL" id="JAHGAW010000004">
    <property type="protein sequence ID" value="MBT2186610.1"/>
    <property type="molecule type" value="Genomic_DNA"/>
</dbReference>
<dbReference type="SUPFAM" id="SSF54593">
    <property type="entry name" value="Glyoxalase/Bleomycin resistance protein/Dihydroxybiphenyl dioxygenase"/>
    <property type="match status" value="2"/>
</dbReference>
<dbReference type="Proteomes" id="UP001138757">
    <property type="component" value="Unassembled WGS sequence"/>
</dbReference>
<dbReference type="RefSeq" id="WP_214622368.1">
    <property type="nucleotide sequence ID" value="NZ_JAHGAW010000004.1"/>
</dbReference>
<evidence type="ECO:0000313" key="3">
    <source>
        <dbReference type="Proteomes" id="UP001138757"/>
    </source>
</evidence>
<gene>
    <name evidence="2" type="ORF">KK488_06575</name>
</gene>
<keyword evidence="3" id="KW-1185">Reference proteome</keyword>
<feature type="domain" description="VOC" evidence="1">
    <location>
        <begin position="7"/>
        <end position="124"/>
    </location>
</feature>
<dbReference type="PROSITE" id="PS51819">
    <property type="entry name" value="VOC"/>
    <property type="match status" value="2"/>
</dbReference>
<feature type="domain" description="VOC" evidence="1">
    <location>
        <begin position="137"/>
        <end position="253"/>
    </location>
</feature>
<dbReference type="InterPro" id="IPR052164">
    <property type="entry name" value="Anthracycline_SecMetBiosynth"/>
</dbReference>
<evidence type="ECO:0000313" key="2">
    <source>
        <dbReference type="EMBL" id="MBT2186610.1"/>
    </source>
</evidence>
<dbReference type="InterPro" id="IPR029068">
    <property type="entry name" value="Glyas_Bleomycin-R_OHBP_Dase"/>
</dbReference>
<dbReference type="Gene3D" id="3.10.180.10">
    <property type="entry name" value="2,3-Dihydroxybiphenyl 1,2-Dioxygenase, domain 1"/>
    <property type="match status" value="2"/>
</dbReference>
<dbReference type="AlphaFoldDB" id="A0A9X1DAS2"/>
<dbReference type="PANTHER" id="PTHR33993">
    <property type="entry name" value="GLYOXALASE-RELATED"/>
    <property type="match status" value="1"/>
</dbReference>
<accession>A0A9X1DAS2</accession>
<dbReference type="PANTHER" id="PTHR33993:SF14">
    <property type="entry name" value="GB|AAF24581.1"/>
    <property type="match status" value="1"/>
</dbReference>
<dbReference type="InterPro" id="IPR004360">
    <property type="entry name" value="Glyas_Fos-R_dOase_dom"/>
</dbReference>
<reference evidence="2" key="1">
    <citation type="submission" date="2021-05" db="EMBL/GenBank/DDBJ databases">
        <title>Genome of Sphingobium sp. strain.</title>
        <authorList>
            <person name="Fan R."/>
        </authorList>
    </citation>
    <scope>NUCLEOTIDE SEQUENCE</scope>
    <source>
        <strain evidence="2">H33</strain>
    </source>
</reference>